<evidence type="ECO:0000256" key="2">
    <source>
        <dbReference type="SAM" id="Phobius"/>
    </source>
</evidence>
<keyword evidence="2" id="KW-0812">Transmembrane</keyword>
<proteinExistence type="inferred from homology"/>
<comment type="similarity">
    <text evidence="1">Belongs to the staphylococcal tandem lipoprotein family.</text>
</comment>
<keyword evidence="2" id="KW-0472">Membrane</keyword>
<dbReference type="EMBL" id="UHAI01000002">
    <property type="protein sequence ID" value="SUK18600.1"/>
    <property type="molecule type" value="Genomic_DNA"/>
</dbReference>
<dbReference type="Pfam" id="PF04507">
    <property type="entry name" value="DUF576"/>
    <property type="match status" value="1"/>
</dbReference>
<keyword evidence="3" id="KW-0449">Lipoprotein</keyword>
<evidence type="ECO:0000313" key="4">
    <source>
        <dbReference type="Proteomes" id="UP000254224"/>
    </source>
</evidence>
<protein>
    <submittedName>
        <fullName evidence="3">Putative lipoprotein</fullName>
    </submittedName>
</protein>
<gene>
    <name evidence="3" type="ORF">NCTC7972_02151</name>
</gene>
<dbReference type="AlphaFoldDB" id="A0A8G2I3B9"/>
<sequence>MWKIQLTIKIQEDLIIKFPLVLLILEFELNFESKIKWGCEMMIHSRKLRIWLYLVLLAVFIGACGMKKEESSKDKQIKENLNKTLSLYPTKNLEGFYDKEGFRDEEFEKGDKGTWIIHSKMIIETNGKDMESRGLVLYVDRNTKTTKGEFIVRELWEDKKGYSRSKEKEYPVKMEHNKIIPTKPIDDDKLRKEIENFKFFVQYGDFKDINDYKDGDISYNPNVPSYSAEYQLSNDDYNVKQLRKRYNIPTNKAPKLLLKGDGDLKGSSIGSKNLEFTFVENKEENIYFTDSVQFTPSEDTSYESN</sequence>
<evidence type="ECO:0000256" key="1">
    <source>
        <dbReference type="ARBA" id="ARBA00009715"/>
    </source>
</evidence>
<reference evidence="3 4" key="1">
    <citation type="submission" date="2018-06" db="EMBL/GenBank/DDBJ databases">
        <authorList>
            <consortium name="Pathogen Informatics"/>
            <person name="Doyle S."/>
        </authorList>
    </citation>
    <scope>NUCLEOTIDE SEQUENCE [LARGE SCALE GENOMIC DNA]</scope>
    <source>
        <strain evidence="3 4">NCTC7972</strain>
    </source>
</reference>
<evidence type="ECO:0000313" key="3">
    <source>
        <dbReference type="EMBL" id="SUK18600.1"/>
    </source>
</evidence>
<keyword evidence="2" id="KW-1133">Transmembrane helix</keyword>
<feature type="transmembrane region" description="Helical" evidence="2">
    <location>
        <begin position="50"/>
        <end position="66"/>
    </location>
</feature>
<dbReference type="Proteomes" id="UP000254224">
    <property type="component" value="Unassembled WGS sequence"/>
</dbReference>
<organism evidence="3 4">
    <name type="scientific">Staphylococcus aureus</name>
    <dbReference type="NCBI Taxonomy" id="1280"/>
    <lineage>
        <taxon>Bacteria</taxon>
        <taxon>Bacillati</taxon>
        <taxon>Bacillota</taxon>
        <taxon>Bacilli</taxon>
        <taxon>Bacillales</taxon>
        <taxon>Staphylococcaceae</taxon>
        <taxon>Staphylococcus</taxon>
    </lineage>
</organism>
<name>A0A8G2I3B9_STAAU</name>
<dbReference type="InterPro" id="IPR038641">
    <property type="entry name" value="Csa_sf"/>
</dbReference>
<dbReference type="Gene3D" id="2.50.20.40">
    <property type="match status" value="1"/>
</dbReference>
<dbReference type="NCBIfam" id="TIGR01742">
    <property type="entry name" value="SA_tandem_lipo"/>
    <property type="match status" value="1"/>
</dbReference>
<comment type="caution">
    <text evidence="3">The sequence shown here is derived from an EMBL/GenBank/DDBJ whole genome shotgun (WGS) entry which is preliminary data.</text>
</comment>
<accession>A0A8G2I3B9</accession>
<dbReference type="InterPro" id="IPR007595">
    <property type="entry name" value="Csa"/>
</dbReference>